<reference evidence="1 2" key="1">
    <citation type="submission" date="2020-02" db="EMBL/GenBank/DDBJ databases">
        <authorList>
            <person name="Ferguson B K."/>
        </authorList>
    </citation>
    <scope>NUCLEOTIDE SEQUENCE [LARGE SCALE GENOMIC DNA]</scope>
</reference>
<dbReference type="EMBL" id="CADCXU010016523">
    <property type="protein sequence ID" value="CAB0005507.1"/>
    <property type="molecule type" value="Genomic_DNA"/>
</dbReference>
<name>A0A6H5GNC6_9HEMI</name>
<dbReference type="Proteomes" id="UP000479000">
    <property type="component" value="Unassembled WGS sequence"/>
</dbReference>
<sequence>MVQKTGRRSFSRGERGQVRQGRPLFYYDNVNERHIGPLEVIRSQWSAGVKLPLQIITSRVWVSQSLRISGKGAT</sequence>
<evidence type="ECO:0000313" key="1">
    <source>
        <dbReference type="EMBL" id="CAB0005507.1"/>
    </source>
</evidence>
<evidence type="ECO:0000313" key="2">
    <source>
        <dbReference type="Proteomes" id="UP000479000"/>
    </source>
</evidence>
<organism evidence="1 2">
    <name type="scientific">Nesidiocoris tenuis</name>
    <dbReference type="NCBI Taxonomy" id="355587"/>
    <lineage>
        <taxon>Eukaryota</taxon>
        <taxon>Metazoa</taxon>
        <taxon>Ecdysozoa</taxon>
        <taxon>Arthropoda</taxon>
        <taxon>Hexapoda</taxon>
        <taxon>Insecta</taxon>
        <taxon>Pterygota</taxon>
        <taxon>Neoptera</taxon>
        <taxon>Paraneoptera</taxon>
        <taxon>Hemiptera</taxon>
        <taxon>Heteroptera</taxon>
        <taxon>Panheteroptera</taxon>
        <taxon>Cimicomorpha</taxon>
        <taxon>Miridae</taxon>
        <taxon>Dicyphina</taxon>
        <taxon>Nesidiocoris</taxon>
    </lineage>
</organism>
<keyword evidence="2" id="KW-1185">Reference proteome</keyword>
<proteinExistence type="predicted"/>
<accession>A0A6H5GNC6</accession>
<gene>
    <name evidence="1" type="ORF">NTEN_LOCUS10984</name>
</gene>
<protein>
    <submittedName>
        <fullName evidence="1">Uncharacterized protein</fullName>
    </submittedName>
</protein>
<dbReference type="AlphaFoldDB" id="A0A6H5GNC6"/>
<feature type="non-terminal residue" evidence="1">
    <location>
        <position position="74"/>
    </location>
</feature>